<evidence type="ECO:0000313" key="2">
    <source>
        <dbReference type="EMBL" id="TKC04443.1"/>
    </source>
</evidence>
<keyword evidence="1" id="KW-1133">Transmembrane helix</keyword>
<dbReference type="Proteomes" id="UP000307244">
    <property type="component" value="Unassembled WGS sequence"/>
</dbReference>
<evidence type="ECO:0000256" key="1">
    <source>
        <dbReference type="SAM" id="Phobius"/>
    </source>
</evidence>
<evidence type="ECO:0000313" key="3">
    <source>
        <dbReference type="Proteomes" id="UP000307244"/>
    </source>
</evidence>
<accession>A0A4U1CFQ0</accession>
<reference evidence="2 3" key="1">
    <citation type="submission" date="2019-04" db="EMBL/GenBank/DDBJ databases">
        <title>Pedobacter sp. RP-3-15 sp. nov., isolated from Arctic soil.</title>
        <authorList>
            <person name="Dahal R.H."/>
            <person name="Kim D.-U."/>
        </authorList>
    </citation>
    <scope>NUCLEOTIDE SEQUENCE [LARGE SCALE GENOMIC DNA]</scope>
    <source>
        <strain evidence="2 3">RP-3-15</strain>
    </source>
</reference>
<dbReference type="AlphaFoldDB" id="A0A4U1CFQ0"/>
<sequence length="219" mass="25591">MTCFIGNFFYFKLWSSYDAKLERSLALNLRVMRELQTQKAEHKLRAFRKNQIIGVILGVLWIAFLVFLVANTLDNIYFVVSVGFIILFNVFATIAYIRHIVMLTEINIEDSVTMSQLKITEIQSSFTNIGRILVLQTPFYCTFWYNRDLVANAGIVFWLIQLVIVSFFTFGSIYLFIKLTYKNIHLKWVRSALESFGGKTLTKAIEFLKEIEEYKTEKP</sequence>
<organism evidence="2 3">
    <name type="scientific">Pedobacter frigoris</name>
    <dbReference type="NCBI Taxonomy" id="2571272"/>
    <lineage>
        <taxon>Bacteria</taxon>
        <taxon>Pseudomonadati</taxon>
        <taxon>Bacteroidota</taxon>
        <taxon>Sphingobacteriia</taxon>
        <taxon>Sphingobacteriales</taxon>
        <taxon>Sphingobacteriaceae</taxon>
        <taxon>Pedobacter</taxon>
    </lineage>
</organism>
<name>A0A4U1CFQ0_9SPHI</name>
<dbReference type="OrthoDB" id="5706484at2"/>
<feature type="transmembrane region" description="Helical" evidence="1">
    <location>
        <begin position="52"/>
        <end position="70"/>
    </location>
</feature>
<gene>
    <name evidence="2" type="ORF">FA047_17845</name>
</gene>
<comment type="caution">
    <text evidence="2">The sequence shown here is derived from an EMBL/GenBank/DDBJ whole genome shotgun (WGS) entry which is preliminary data.</text>
</comment>
<keyword evidence="1" id="KW-0812">Transmembrane</keyword>
<proteinExistence type="predicted"/>
<feature type="transmembrane region" description="Helical" evidence="1">
    <location>
        <begin position="157"/>
        <end position="177"/>
    </location>
</feature>
<feature type="transmembrane region" description="Helical" evidence="1">
    <location>
        <begin position="76"/>
        <end position="97"/>
    </location>
</feature>
<dbReference type="RefSeq" id="WP_136837435.1">
    <property type="nucleotide sequence ID" value="NZ_SWBQ01000005.1"/>
</dbReference>
<keyword evidence="3" id="KW-1185">Reference proteome</keyword>
<dbReference type="EMBL" id="SWBQ01000005">
    <property type="protein sequence ID" value="TKC04443.1"/>
    <property type="molecule type" value="Genomic_DNA"/>
</dbReference>
<protein>
    <submittedName>
        <fullName evidence="2">Uncharacterized protein</fullName>
    </submittedName>
</protein>
<keyword evidence="1" id="KW-0472">Membrane</keyword>